<dbReference type="HOGENOM" id="CLU_000445_70_50_6"/>
<dbReference type="PROSITE" id="PS50887">
    <property type="entry name" value="GGDEF"/>
    <property type="match status" value="1"/>
</dbReference>
<reference evidence="5 6" key="1">
    <citation type="submission" date="2013-12" db="EMBL/GenBank/DDBJ databases">
        <authorList>
            <consortium name="DOE Joint Genome Institute"/>
            <person name="Kappler U."/>
            <person name="Huntemann M."/>
            <person name="Han J."/>
            <person name="Chen A."/>
            <person name="Kyrpides N."/>
            <person name="Mavromatis K."/>
            <person name="Markowitz V."/>
            <person name="Palaniappan K."/>
            <person name="Ivanova N."/>
            <person name="Schaumberg A."/>
            <person name="Pati A."/>
            <person name="Liolios K."/>
            <person name="Nordberg H.P."/>
            <person name="Cantor M.N."/>
            <person name="Hua S.X."/>
            <person name="Woyke T."/>
        </authorList>
    </citation>
    <scope>NUCLEOTIDE SEQUENCE [LARGE SCALE GENOMIC DNA]</scope>
    <source>
        <strain evidence="6">AL2</strain>
    </source>
</reference>
<feature type="domain" description="PAS" evidence="2">
    <location>
        <begin position="33"/>
        <end position="79"/>
    </location>
</feature>
<proteinExistence type="predicted"/>
<dbReference type="EMBL" id="CP007030">
    <property type="protein sequence ID" value="AHF00884.1"/>
    <property type="molecule type" value="Genomic_DNA"/>
</dbReference>
<accession>W0DV60</accession>
<dbReference type="InterPro" id="IPR000014">
    <property type="entry name" value="PAS"/>
</dbReference>
<dbReference type="PROSITE" id="PS50883">
    <property type="entry name" value="EAL"/>
    <property type="match status" value="1"/>
</dbReference>
<dbReference type="Pfam" id="PF00990">
    <property type="entry name" value="GGDEF"/>
    <property type="match status" value="1"/>
</dbReference>
<dbReference type="KEGG" id="tao:THIAE_03030"/>
<dbReference type="RefSeq" id="WP_006459353.1">
    <property type="nucleotide sequence ID" value="NZ_CP007030.1"/>
</dbReference>
<organism evidence="5 6">
    <name type="scientific">Thiomicrospira aerophila AL3</name>
    <dbReference type="NCBI Taxonomy" id="717772"/>
    <lineage>
        <taxon>Bacteria</taxon>
        <taxon>Pseudomonadati</taxon>
        <taxon>Pseudomonadota</taxon>
        <taxon>Gammaproteobacteria</taxon>
        <taxon>Thiotrichales</taxon>
        <taxon>Piscirickettsiaceae</taxon>
        <taxon>Thiomicrospira</taxon>
    </lineage>
</organism>
<dbReference type="InParanoid" id="W0DV60"/>
<dbReference type="SMART" id="SM00052">
    <property type="entry name" value="EAL"/>
    <property type="match status" value="1"/>
</dbReference>
<evidence type="ECO:0000313" key="5">
    <source>
        <dbReference type="EMBL" id="AHF00884.1"/>
    </source>
</evidence>
<dbReference type="Gene3D" id="3.20.20.450">
    <property type="entry name" value="EAL domain"/>
    <property type="match status" value="1"/>
</dbReference>
<dbReference type="InterPro" id="IPR035919">
    <property type="entry name" value="EAL_sf"/>
</dbReference>
<dbReference type="Gene3D" id="1.20.120.30">
    <property type="entry name" value="Aspartate receptor, ligand-binding domain"/>
    <property type="match status" value="1"/>
</dbReference>
<dbReference type="InterPro" id="IPR052155">
    <property type="entry name" value="Biofilm_reg_signaling"/>
</dbReference>
<dbReference type="FunFam" id="3.30.70.270:FF:000001">
    <property type="entry name" value="Diguanylate cyclase domain protein"/>
    <property type="match status" value="1"/>
</dbReference>
<dbReference type="CDD" id="cd00130">
    <property type="entry name" value="PAS"/>
    <property type="match status" value="1"/>
</dbReference>
<dbReference type="InterPro" id="IPR043128">
    <property type="entry name" value="Rev_trsase/Diguanyl_cyclase"/>
</dbReference>
<dbReference type="Gene3D" id="3.30.70.270">
    <property type="match status" value="1"/>
</dbReference>
<gene>
    <name evidence="5" type="ORF">THIAE_03030</name>
</gene>
<keyword evidence="6" id="KW-1185">Reference proteome</keyword>
<evidence type="ECO:0000259" key="2">
    <source>
        <dbReference type="PROSITE" id="PS50112"/>
    </source>
</evidence>
<dbReference type="Gene3D" id="3.30.450.20">
    <property type="entry name" value="PAS domain"/>
    <property type="match status" value="1"/>
</dbReference>
<feature type="domain" description="EAL" evidence="3">
    <location>
        <begin position="332"/>
        <end position="586"/>
    </location>
</feature>
<dbReference type="PROSITE" id="PS50112">
    <property type="entry name" value="PAS"/>
    <property type="match status" value="1"/>
</dbReference>
<dbReference type="InterPro" id="IPR029787">
    <property type="entry name" value="Nucleotide_cyclase"/>
</dbReference>
<evidence type="ECO:0000256" key="1">
    <source>
        <dbReference type="ARBA" id="ARBA00001946"/>
    </source>
</evidence>
<dbReference type="NCBIfam" id="TIGR00229">
    <property type="entry name" value="sensory_box"/>
    <property type="match status" value="1"/>
</dbReference>
<dbReference type="AlphaFoldDB" id="W0DV60"/>
<name>W0DV60_9GAMM</name>
<dbReference type="SUPFAM" id="SSF141868">
    <property type="entry name" value="EAL domain-like"/>
    <property type="match status" value="1"/>
</dbReference>
<feature type="domain" description="GGDEF" evidence="4">
    <location>
        <begin position="190"/>
        <end position="323"/>
    </location>
</feature>
<comment type="cofactor">
    <cofactor evidence="1">
        <name>Mg(2+)</name>
        <dbReference type="ChEBI" id="CHEBI:18420"/>
    </cofactor>
</comment>
<dbReference type="SUPFAM" id="SSF55785">
    <property type="entry name" value="PYP-like sensor domain (PAS domain)"/>
    <property type="match status" value="1"/>
</dbReference>
<dbReference type="STRING" id="717772.THIAE_03030"/>
<dbReference type="InterPro" id="IPR001633">
    <property type="entry name" value="EAL_dom"/>
</dbReference>
<dbReference type="PANTHER" id="PTHR44757:SF2">
    <property type="entry name" value="BIOFILM ARCHITECTURE MAINTENANCE PROTEIN MBAA"/>
    <property type="match status" value="1"/>
</dbReference>
<dbReference type="OrthoDB" id="9813913at2"/>
<dbReference type="InterPro" id="IPR035965">
    <property type="entry name" value="PAS-like_dom_sf"/>
</dbReference>
<evidence type="ECO:0000259" key="3">
    <source>
        <dbReference type="PROSITE" id="PS50883"/>
    </source>
</evidence>
<dbReference type="InterPro" id="IPR000160">
    <property type="entry name" value="GGDEF_dom"/>
</dbReference>
<dbReference type="SMART" id="SM00267">
    <property type="entry name" value="GGDEF"/>
    <property type="match status" value="1"/>
</dbReference>
<evidence type="ECO:0000313" key="6">
    <source>
        <dbReference type="Proteomes" id="UP000005380"/>
    </source>
</evidence>
<sequence length="715" mass="81194">MLITLFVITLLFLVMAIAAVIWQRRHLVKIKADQRVYEVLFERLREGVIFTDKERNIVRTNPAFSKITGYEFAEVMNKNPNVLSSGMQDASFYQKVWDAINQQGFWEGRLWNRNKSGEAYLQKTSIIDLASLNHPKLGFMAIQSDITSLVTHEQELNKLLHYDALTGLPNRLQLTKHLEVVLKNAQANSDMVAVLFIDLDGFKTINDKFGHEVGDKVLIQTAQALKTTLGEHAIVSRVGGDEFVAVISHLKNEHLLNNLLNRVQRSISEVGYSQDVLLELSASIGVTLTPENQSEAEQLIRHADLAMYQAKQAGVGFIRFFDLDEDRETKHYRRIWLEVENGFKEGEFELFYQPKINMRTGEIVGAEALIRWHHPQKGLVMPDSFLPFIERSYLSETLDKWVIVQALNQLSEWRSMGLEWQLSINITSRSLQQAHFVSNLAKRLKEYGTELAPYLEIEVLETSALEDMEHVIAVIGQCHALGISFALDDFGTGYSSLQYLRDLPVDIIKIDQSFVRKMLHDPNDLSIVGGVISLCRVFNRQVIAEGVETAEHGEVLLLLGCDFAQGYGIARPMDAGALMVWQAQWQVKPFGLVHNQAMFGRGDTSLLRAEVIHRLCVDQVEDYILGKHEAAPDVNSKQCDLGKWLGHYSLKHDQICHELKQVHSELLFTAAELIKLCQKGQQSAAQDQLPKLFNRRDGFIKVMRKLHNAVVNITE</sequence>
<dbReference type="Pfam" id="PF00563">
    <property type="entry name" value="EAL"/>
    <property type="match status" value="1"/>
</dbReference>
<dbReference type="NCBIfam" id="TIGR00254">
    <property type="entry name" value="GGDEF"/>
    <property type="match status" value="1"/>
</dbReference>
<evidence type="ECO:0000259" key="4">
    <source>
        <dbReference type="PROSITE" id="PS50887"/>
    </source>
</evidence>
<dbReference type="SUPFAM" id="SSF55073">
    <property type="entry name" value="Nucleotide cyclase"/>
    <property type="match status" value="1"/>
</dbReference>
<dbReference type="PANTHER" id="PTHR44757">
    <property type="entry name" value="DIGUANYLATE CYCLASE DGCP"/>
    <property type="match status" value="1"/>
</dbReference>
<dbReference type="Pfam" id="PF13426">
    <property type="entry name" value="PAS_9"/>
    <property type="match status" value="1"/>
</dbReference>
<dbReference type="eggNOG" id="COG5001">
    <property type="taxonomic scope" value="Bacteria"/>
</dbReference>
<protein>
    <submittedName>
        <fullName evidence="5">Diguanylate cyclase</fullName>
    </submittedName>
</protein>
<dbReference type="CDD" id="cd01948">
    <property type="entry name" value="EAL"/>
    <property type="match status" value="1"/>
</dbReference>
<dbReference type="GO" id="GO:0003824">
    <property type="term" value="F:catalytic activity"/>
    <property type="evidence" value="ECO:0007669"/>
    <property type="project" value="UniProtKB-ARBA"/>
</dbReference>
<dbReference type="CDD" id="cd01949">
    <property type="entry name" value="GGDEF"/>
    <property type="match status" value="1"/>
</dbReference>
<dbReference type="Proteomes" id="UP000005380">
    <property type="component" value="Chromosome"/>
</dbReference>